<dbReference type="Gene3D" id="3.10.20.90">
    <property type="entry name" value="Phosphatidylinositol 3-kinase Catalytic Subunit, Chain A, domain 1"/>
    <property type="match status" value="1"/>
</dbReference>
<dbReference type="InterPro" id="IPR029071">
    <property type="entry name" value="Ubiquitin-like_domsf"/>
</dbReference>
<proteinExistence type="predicted"/>
<dbReference type="InterPro" id="IPR000626">
    <property type="entry name" value="Ubiquitin-like_dom"/>
</dbReference>
<organism evidence="2 3">
    <name type="scientific">Glomus cerebriforme</name>
    <dbReference type="NCBI Taxonomy" id="658196"/>
    <lineage>
        <taxon>Eukaryota</taxon>
        <taxon>Fungi</taxon>
        <taxon>Fungi incertae sedis</taxon>
        <taxon>Mucoromycota</taxon>
        <taxon>Glomeromycotina</taxon>
        <taxon>Glomeromycetes</taxon>
        <taxon>Glomerales</taxon>
        <taxon>Glomeraceae</taxon>
        <taxon>Glomus</taxon>
    </lineage>
</organism>
<feature type="domain" description="Ubiquitin-like" evidence="1">
    <location>
        <begin position="1"/>
        <end position="79"/>
    </location>
</feature>
<name>A0A397TC56_9GLOM</name>
<dbReference type="Proteomes" id="UP000265703">
    <property type="component" value="Unassembled WGS sequence"/>
</dbReference>
<protein>
    <submittedName>
        <fullName evidence="2">Ubiquitin family-domain-containing protein</fullName>
    </submittedName>
</protein>
<dbReference type="SMART" id="SM00213">
    <property type="entry name" value="UBQ"/>
    <property type="match status" value="1"/>
</dbReference>
<dbReference type="SUPFAM" id="SSF54236">
    <property type="entry name" value="Ubiquitin-like"/>
    <property type="match status" value="1"/>
</dbReference>
<evidence type="ECO:0000313" key="2">
    <source>
        <dbReference type="EMBL" id="RIA95853.1"/>
    </source>
</evidence>
<dbReference type="STRING" id="658196.A0A397TC56"/>
<comment type="caution">
    <text evidence="2">The sequence shown here is derived from an EMBL/GenBank/DDBJ whole genome shotgun (WGS) entry which is preliminary data.</text>
</comment>
<dbReference type="PRINTS" id="PR00348">
    <property type="entry name" value="UBIQUITIN"/>
</dbReference>
<dbReference type="InterPro" id="IPR019956">
    <property type="entry name" value="Ubiquitin_dom"/>
</dbReference>
<accession>A0A397TC56</accession>
<dbReference type="OrthoDB" id="428577at2759"/>
<dbReference type="Pfam" id="PF00240">
    <property type="entry name" value="ubiquitin"/>
    <property type="match status" value="1"/>
</dbReference>
<reference evidence="2 3" key="1">
    <citation type="submission" date="2018-06" db="EMBL/GenBank/DDBJ databases">
        <title>Comparative genomics reveals the genomic features of Rhizophagus irregularis, R. cerebriforme, R. diaphanum and Gigaspora rosea, and their symbiotic lifestyle signature.</title>
        <authorList>
            <person name="Morin E."/>
            <person name="San Clemente H."/>
            <person name="Chen E.C.H."/>
            <person name="De La Providencia I."/>
            <person name="Hainaut M."/>
            <person name="Kuo A."/>
            <person name="Kohler A."/>
            <person name="Murat C."/>
            <person name="Tang N."/>
            <person name="Roy S."/>
            <person name="Loubradou J."/>
            <person name="Henrissat B."/>
            <person name="Grigoriev I.V."/>
            <person name="Corradi N."/>
            <person name="Roux C."/>
            <person name="Martin F.M."/>
        </authorList>
    </citation>
    <scope>NUCLEOTIDE SEQUENCE [LARGE SCALE GENOMIC DNA]</scope>
    <source>
        <strain evidence="2 3">DAOM 227022</strain>
    </source>
</reference>
<evidence type="ECO:0000313" key="3">
    <source>
        <dbReference type="Proteomes" id="UP000265703"/>
    </source>
</evidence>
<gene>
    <name evidence="2" type="ORF">C1645_688542</name>
</gene>
<dbReference type="EMBL" id="QKYT01000054">
    <property type="protein sequence ID" value="RIA95853.1"/>
    <property type="molecule type" value="Genomic_DNA"/>
</dbReference>
<sequence>MQIFIRGCLGYGNNVYSLEVESLDTITILKQKISNKTGMPCEHQRLIFAGKQLTDEKTVSDYNIQKESTIHLVCRLRGCKLSYRLRRYTFF</sequence>
<dbReference type="AlphaFoldDB" id="A0A397TC56"/>
<keyword evidence="3" id="KW-1185">Reference proteome</keyword>
<evidence type="ECO:0000259" key="1">
    <source>
        <dbReference type="PROSITE" id="PS50053"/>
    </source>
</evidence>
<dbReference type="PROSITE" id="PS50053">
    <property type="entry name" value="UBIQUITIN_2"/>
    <property type="match status" value="1"/>
</dbReference>
<dbReference type="FunFam" id="3.10.20.90:FF:000160">
    <property type="entry name" value="Polyubiquitin-C"/>
    <property type="match status" value="1"/>
</dbReference>
<dbReference type="InterPro" id="IPR050158">
    <property type="entry name" value="Ubiquitin_ubiquitin-like"/>
</dbReference>
<dbReference type="PANTHER" id="PTHR10666">
    <property type="entry name" value="UBIQUITIN"/>
    <property type="match status" value="1"/>
</dbReference>